<feature type="domain" description="Gp28/Gp37-like" evidence="1">
    <location>
        <begin position="18"/>
        <end position="346"/>
    </location>
</feature>
<dbReference type="EMBL" id="VSSQ01000412">
    <property type="protein sequence ID" value="MPL94031.1"/>
    <property type="molecule type" value="Genomic_DNA"/>
</dbReference>
<organism evidence="2">
    <name type="scientific">bioreactor metagenome</name>
    <dbReference type="NCBI Taxonomy" id="1076179"/>
    <lineage>
        <taxon>unclassified sequences</taxon>
        <taxon>metagenomes</taxon>
        <taxon>ecological metagenomes</taxon>
    </lineage>
</organism>
<proteinExistence type="predicted"/>
<name>A0A644VRK6_9ZZZZ</name>
<dbReference type="Pfam" id="PF14594">
    <property type="entry name" value="Sipho_Gp37"/>
    <property type="match status" value="1"/>
</dbReference>
<comment type="caution">
    <text evidence="2">The sequence shown here is derived from an EMBL/GenBank/DDBJ whole genome shotgun (WGS) entry which is preliminary data.</text>
</comment>
<sequence>MVIQFVHYDATTGKCVPVGNVDDSPYFRFGRSFAGLGTWDLRLPISSANAKRIRGANMIKVGSRRAGIITSRQLEDTKDYYGITYSGTELKGLAAKRIVLPPSGSAYQSHHNQAAEYVIEQLLRQQITEAVDTKRRILGTIGAYSASSNLITYDGRFGALVEDITAITEAYSIGWYAEIADRAIVWRIYHGVDRRVSSAAAGTLLLAGSRDNIGNRVLAEMRNVPNTAITAGQGEGVDRAISIVGDSNTGLDRNEIFVDARDVSDTAELTTRGDETLAQQSDTAVYSFTLQTSAVKDYFNGVFDLGDQCTVRDTEFLPGEDIEGRFAEAEEVFDDGVLMVNATIGYDKRNLAAAISRIRRSTNSLLMT</sequence>
<accession>A0A644VRK6</accession>
<evidence type="ECO:0000313" key="2">
    <source>
        <dbReference type="EMBL" id="MPL94031.1"/>
    </source>
</evidence>
<gene>
    <name evidence="2" type="ORF">SDC9_40179</name>
</gene>
<dbReference type="AlphaFoldDB" id="A0A644VRK6"/>
<protein>
    <recommendedName>
        <fullName evidence="1">Gp28/Gp37-like domain-containing protein</fullName>
    </recommendedName>
</protein>
<dbReference type="InterPro" id="IPR029432">
    <property type="entry name" value="Gp28/Gp37-like_dom"/>
</dbReference>
<evidence type="ECO:0000259" key="1">
    <source>
        <dbReference type="Pfam" id="PF14594"/>
    </source>
</evidence>
<reference evidence="2" key="1">
    <citation type="submission" date="2019-08" db="EMBL/GenBank/DDBJ databases">
        <authorList>
            <person name="Kucharzyk K."/>
            <person name="Murdoch R.W."/>
            <person name="Higgins S."/>
            <person name="Loffler F."/>
        </authorList>
    </citation>
    <scope>NUCLEOTIDE SEQUENCE</scope>
</reference>